<feature type="compositionally biased region" description="Basic and acidic residues" evidence="2">
    <location>
        <begin position="613"/>
        <end position="626"/>
    </location>
</feature>
<gene>
    <name evidence="4" type="ORF">FEE40_12955</name>
</gene>
<sequence>MQNMGQEKLNVGIYLKDTSKDIQNSLNDLGAIEYDQGYIFPFKDEELSTYEELGEGVGYIVLGGINEITADFYPSDELTKLFADDQEVKATELDVSFIPDISDFIDENSDEVATILQKIATKHGVGMSEEEKNADVPASEGDFVNSNATPGSTHLQQSKSGDEPTNEEDFVNSDVEPKTVDLQHPGQYSAPPKDDRKQNDNPELSQSITGKVDPLLTLAADIFENNVEATLPIFDEYTSTQLRPHIVKSEITVHNARDKTILAIYDIIKEHRDALEKEFEKNFSKYTDEHDSTIKVLKSNEKIDIEKITAKSQKEYKEAQDKFVIAQEQVLRDKYDSKHKQDHLHVLQLKIDNVKKQTEKDVEVENKQYEKALLTEKINYLERRFRQLDYTDTINNFNKIVAEENQTLLTASKDFKDQVGAMVADLVAERDQLKKELDAEKRSREVLKNTMSKQIDVEVGRQAEQLTINYKKERDDALNNANEQNSMNQQTISSLNDSLDSERDKNRILTQQIQAMTELSPVATHKTDKEIKSGVFGTILGALLIIISIIGLLFGGYTFMHNSLSLNESSVQQSSQTSHTSTKSYSSGDKWLYKASDGKTYEVTMDSPTTGTYKDDDGNTHKVELN</sequence>
<feature type="region of interest" description="Disordered" evidence="2">
    <location>
        <begin position="123"/>
        <end position="208"/>
    </location>
</feature>
<feature type="region of interest" description="Disordered" evidence="2">
    <location>
        <begin position="604"/>
        <end position="626"/>
    </location>
</feature>
<keyword evidence="4" id="KW-0614">Plasmid</keyword>
<dbReference type="AlphaFoldDB" id="A0AAE6WJF9"/>
<geneLocation type="plasmid" evidence="4 5">
    <name>unnamed</name>
</geneLocation>
<evidence type="ECO:0000256" key="1">
    <source>
        <dbReference type="SAM" id="Coils"/>
    </source>
</evidence>
<protein>
    <submittedName>
        <fullName evidence="4">Uncharacterized protein</fullName>
    </submittedName>
</protein>
<evidence type="ECO:0000256" key="3">
    <source>
        <dbReference type="SAM" id="Phobius"/>
    </source>
</evidence>
<keyword evidence="3" id="KW-0472">Membrane</keyword>
<dbReference type="EMBL" id="CP040853">
    <property type="protein sequence ID" value="QIA91113.1"/>
    <property type="molecule type" value="Genomic_DNA"/>
</dbReference>
<dbReference type="RefSeq" id="WP_163587435.1">
    <property type="nucleotide sequence ID" value="NZ_CP040853.1"/>
</dbReference>
<feature type="coiled-coil region" evidence="1">
    <location>
        <begin position="416"/>
        <end position="450"/>
    </location>
</feature>
<keyword evidence="3" id="KW-1133">Transmembrane helix</keyword>
<feature type="transmembrane region" description="Helical" evidence="3">
    <location>
        <begin position="535"/>
        <end position="560"/>
    </location>
</feature>
<keyword evidence="1" id="KW-0175">Coiled coil</keyword>
<proteinExistence type="predicted"/>
<keyword evidence="3" id="KW-0812">Transmembrane</keyword>
<organism evidence="4 5">
    <name type="scientific">Ligilactobacillus murinus</name>
    <dbReference type="NCBI Taxonomy" id="1622"/>
    <lineage>
        <taxon>Bacteria</taxon>
        <taxon>Bacillati</taxon>
        <taxon>Bacillota</taxon>
        <taxon>Bacilli</taxon>
        <taxon>Lactobacillales</taxon>
        <taxon>Lactobacillaceae</taxon>
        <taxon>Ligilactobacillus</taxon>
    </lineage>
</organism>
<dbReference type="Proteomes" id="UP000463931">
    <property type="component" value="Plasmid unnamed"/>
</dbReference>
<accession>A0AAE6WJF9</accession>
<feature type="compositionally biased region" description="Polar residues" evidence="2">
    <location>
        <begin position="144"/>
        <end position="159"/>
    </location>
</feature>
<reference evidence="4 5" key="1">
    <citation type="journal article" date="2019" name="Nat. Med.">
        <title>Preventing dysbiosis of the neonatal mouse intestinal microbiome protects against late-onset sepsis.</title>
        <authorList>
            <person name="Singer J.R."/>
            <person name="Blosser E.G."/>
            <person name="Zindl C.L."/>
            <person name="Silberger D.J."/>
            <person name="Conlan S."/>
            <person name="Laufer V.A."/>
            <person name="DiToro D."/>
            <person name="Deming C."/>
            <person name="Kumar R."/>
            <person name="Morrow C.D."/>
            <person name="Segre J.A."/>
            <person name="Gray M.J."/>
            <person name="Randolph D.A."/>
            <person name="Weaver C.T."/>
        </authorList>
    </citation>
    <scope>NUCLEOTIDE SEQUENCE [LARGE SCALE GENOMIC DNA]</scope>
    <source>
        <strain evidence="4 5">V10</strain>
    </source>
</reference>
<evidence type="ECO:0000313" key="5">
    <source>
        <dbReference type="Proteomes" id="UP000463931"/>
    </source>
</evidence>
<name>A0AAE6WJF9_9LACO</name>
<evidence type="ECO:0000313" key="4">
    <source>
        <dbReference type="EMBL" id="QIA91113.1"/>
    </source>
</evidence>
<evidence type="ECO:0000256" key="2">
    <source>
        <dbReference type="SAM" id="MobiDB-lite"/>
    </source>
</evidence>